<dbReference type="Gene3D" id="3.40.50.20">
    <property type="match status" value="1"/>
</dbReference>
<accession>A0A6A5VW45</accession>
<dbReference type="InterPro" id="IPR020560">
    <property type="entry name" value="PRibGlycinamide_synth_C-dom"/>
</dbReference>
<dbReference type="InterPro" id="IPR020562">
    <property type="entry name" value="PRibGlycinamide_synth_N"/>
</dbReference>
<dbReference type="InterPro" id="IPR000115">
    <property type="entry name" value="PRibGlycinamide_synth"/>
</dbReference>
<dbReference type="Gene3D" id="3.90.600.10">
    <property type="entry name" value="Phosphoribosylglycinamide synthetase, C-terminal domain"/>
    <property type="match status" value="1"/>
</dbReference>
<evidence type="ECO:0000256" key="7">
    <source>
        <dbReference type="ARBA" id="ARBA00042864"/>
    </source>
</evidence>
<keyword evidence="2" id="KW-0547">Nucleotide-binding</keyword>
<dbReference type="GO" id="GO:0004637">
    <property type="term" value="F:phosphoribosylamine-glycine ligase activity"/>
    <property type="evidence" value="ECO:0007669"/>
    <property type="project" value="InterPro"/>
</dbReference>
<name>A0A6A5VW45_9PLEO</name>
<feature type="region of interest" description="Disordered" evidence="9">
    <location>
        <begin position="1"/>
        <end position="54"/>
    </location>
</feature>
<comment type="similarity">
    <text evidence="5">Belongs to the GARS family.</text>
</comment>
<protein>
    <recommendedName>
        <fullName evidence="6">Glycinamide ribonucleotide synthetase</fullName>
    </recommendedName>
    <alternativeName>
        <fullName evidence="7">Phosphoribosylglycinamide synthetase</fullName>
    </alternativeName>
</protein>
<reference evidence="11" key="1">
    <citation type="journal article" date="2020" name="Stud. Mycol.">
        <title>101 Dothideomycetes genomes: a test case for predicting lifestyles and emergence of pathogens.</title>
        <authorList>
            <person name="Haridas S."/>
            <person name="Albert R."/>
            <person name="Binder M."/>
            <person name="Bloem J."/>
            <person name="Labutti K."/>
            <person name="Salamov A."/>
            <person name="Andreopoulos B."/>
            <person name="Baker S."/>
            <person name="Barry K."/>
            <person name="Bills G."/>
            <person name="Bluhm B."/>
            <person name="Cannon C."/>
            <person name="Castanera R."/>
            <person name="Culley D."/>
            <person name="Daum C."/>
            <person name="Ezra D."/>
            <person name="Gonzalez J."/>
            <person name="Henrissat B."/>
            <person name="Kuo A."/>
            <person name="Liang C."/>
            <person name="Lipzen A."/>
            <person name="Lutzoni F."/>
            <person name="Magnuson J."/>
            <person name="Mondo S."/>
            <person name="Nolan M."/>
            <person name="Ohm R."/>
            <person name="Pangilinan J."/>
            <person name="Park H.-J."/>
            <person name="Ramirez L."/>
            <person name="Alfaro M."/>
            <person name="Sun H."/>
            <person name="Tritt A."/>
            <person name="Yoshinaga Y."/>
            <person name="Zwiers L.-H."/>
            <person name="Turgeon B."/>
            <person name="Goodwin S."/>
            <person name="Spatafora J."/>
            <person name="Crous P."/>
            <person name="Grigoriev I."/>
        </authorList>
    </citation>
    <scope>NUCLEOTIDE SEQUENCE</scope>
    <source>
        <strain evidence="11">CBS 123094</strain>
    </source>
</reference>
<feature type="domain" description="Phosphoribosylglycinamide synthetase C-domain" evidence="10">
    <location>
        <begin position="827"/>
        <end position="903"/>
    </location>
</feature>
<evidence type="ECO:0000256" key="1">
    <source>
        <dbReference type="ARBA" id="ARBA00022598"/>
    </source>
</evidence>
<evidence type="ECO:0000256" key="9">
    <source>
        <dbReference type="SAM" id="MobiDB-lite"/>
    </source>
</evidence>
<feature type="compositionally biased region" description="Polar residues" evidence="9">
    <location>
        <begin position="28"/>
        <end position="43"/>
    </location>
</feature>
<evidence type="ECO:0000256" key="8">
    <source>
        <dbReference type="ARBA" id="ARBA00049057"/>
    </source>
</evidence>
<evidence type="ECO:0000259" key="10">
    <source>
        <dbReference type="SMART" id="SM01210"/>
    </source>
</evidence>
<dbReference type="SMART" id="SM01209">
    <property type="entry name" value="GARS_A"/>
    <property type="match status" value="1"/>
</dbReference>
<feature type="region of interest" description="Disordered" evidence="9">
    <location>
        <begin position="75"/>
        <end position="97"/>
    </location>
</feature>
<sequence>MAANPASQPPLPGNSFQPKAENAIFKVTNPTPSATTPQESSNTEIRKESHPESVQIPHVMVAMKAAVTSPPHMTAEHHLKTPKVKQDQHQGQASSKMTTSGIRESLASHMREFSRVVVAEPKANKHGSHEPATFTTLGAVKTPTQGKYTTCNNDAENGSIKGITSFSRITTSAIPLTAGDSNPPITNDRLCQSIQRALSTISIQVQRDIESTRKTGSFKIKCNNSPNSGPSNSGTYQARARHGRLTVEEPKVQLAIQESQDESTPKNLKAGGLDGMEVIKNDESLNTVDTMETASQKRQMMNSDSTFGIENHAEDEGSNPGARCPENSRTNDSVNVAHDIRSMHSPVRMATPYPGFGQAGGPQTYQSYESTSISEALPVPIFEPDSPLKKSNIQVAYQPGQFKGLPSQVPVEKGLFCQKTRTKSGMTMSGIDGSEVTLRSNKHSGRITQPMVFSESVVSSETVVQHELGCFGDYRLVLLVLGGGSREHALAWKLSESHGVEHVFVAPGNSGTGRGNPKISNIGHDYKRGEEWYRDIAQVASSRGVNIVIVSDHSFVKDEVGQYFLKQDILCLAPPSAALLLEHPTKANEFMLRNKIPSCTGKEFRDAKALSSYCKEIGNLADIVIKRSDDPEQIFHARQNNWSMLGRWAHDALTKQTEEEPIVYVEPYLKGREIVVTVLCDGEEIVQFPACEILHGQEVFVENSTKSGLAAPFQEDKSNPGFQAKIDGVILSTISGLIEKNISYRGCLSIRLRITHDGLKVVGYRVGFQVGETEAILPLLSKDVNFAHTLMACLDGSLNEVTWAFNGGFTVCSTVQCCLKTLKSVHPGSSRRKINIEPAKEGENAQVFHDATKLEGKAMCIVGHRLVSVVASGESLQEAREHVRVGTERVRMAKTLRHGTSER</sequence>
<evidence type="ECO:0000256" key="4">
    <source>
        <dbReference type="ARBA" id="ARBA00022840"/>
    </source>
</evidence>
<feature type="region of interest" description="Disordered" evidence="9">
    <location>
        <begin position="308"/>
        <end position="332"/>
    </location>
</feature>
<dbReference type="Proteomes" id="UP000799779">
    <property type="component" value="Unassembled WGS sequence"/>
</dbReference>
<dbReference type="SUPFAM" id="SSF52440">
    <property type="entry name" value="PreATP-grasp domain"/>
    <property type="match status" value="1"/>
</dbReference>
<dbReference type="AlphaFoldDB" id="A0A6A5VW45"/>
<dbReference type="EMBL" id="ML977749">
    <property type="protein sequence ID" value="KAF1992938.1"/>
    <property type="molecule type" value="Genomic_DNA"/>
</dbReference>
<dbReference type="InterPro" id="IPR020561">
    <property type="entry name" value="PRibGlycinamid_synth_ATP-grasp"/>
</dbReference>
<organism evidence="11 12">
    <name type="scientific">Amniculicola lignicola CBS 123094</name>
    <dbReference type="NCBI Taxonomy" id="1392246"/>
    <lineage>
        <taxon>Eukaryota</taxon>
        <taxon>Fungi</taxon>
        <taxon>Dikarya</taxon>
        <taxon>Ascomycota</taxon>
        <taxon>Pezizomycotina</taxon>
        <taxon>Dothideomycetes</taxon>
        <taxon>Pleosporomycetidae</taxon>
        <taxon>Pleosporales</taxon>
        <taxon>Amniculicolaceae</taxon>
        <taxon>Amniculicola</taxon>
    </lineage>
</organism>
<evidence type="ECO:0000256" key="5">
    <source>
        <dbReference type="ARBA" id="ARBA00038345"/>
    </source>
</evidence>
<evidence type="ECO:0000256" key="3">
    <source>
        <dbReference type="ARBA" id="ARBA00022755"/>
    </source>
</evidence>
<dbReference type="PANTHER" id="PTHR43472:SF1">
    <property type="entry name" value="PHOSPHORIBOSYLAMINE--GLYCINE LIGASE, CHLOROPLASTIC"/>
    <property type="match status" value="1"/>
</dbReference>
<dbReference type="InterPro" id="IPR016185">
    <property type="entry name" value="PreATP-grasp_dom_sf"/>
</dbReference>
<evidence type="ECO:0000313" key="12">
    <source>
        <dbReference type="Proteomes" id="UP000799779"/>
    </source>
</evidence>
<keyword evidence="12" id="KW-1185">Reference proteome</keyword>
<dbReference type="Gene3D" id="3.30.470.20">
    <property type="entry name" value="ATP-grasp fold, B domain"/>
    <property type="match status" value="1"/>
</dbReference>
<dbReference type="InterPro" id="IPR037123">
    <property type="entry name" value="PRibGlycinamide_synth_C_sf"/>
</dbReference>
<evidence type="ECO:0000313" key="11">
    <source>
        <dbReference type="EMBL" id="KAF1992938.1"/>
    </source>
</evidence>
<dbReference type="PANTHER" id="PTHR43472">
    <property type="entry name" value="PHOSPHORIBOSYLAMINE--GLYCINE LIGASE"/>
    <property type="match status" value="1"/>
</dbReference>
<dbReference type="SUPFAM" id="SSF51246">
    <property type="entry name" value="Rudiment single hybrid motif"/>
    <property type="match status" value="1"/>
</dbReference>
<feature type="compositionally biased region" description="Basic and acidic residues" evidence="9">
    <location>
        <begin position="75"/>
        <end position="88"/>
    </location>
</feature>
<dbReference type="GO" id="GO:0009113">
    <property type="term" value="P:purine nucleobase biosynthetic process"/>
    <property type="evidence" value="ECO:0007669"/>
    <property type="project" value="InterPro"/>
</dbReference>
<proteinExistence type="inferred from homology"/>
<dbReference type="SUPFAM" id="SSF56059">
    <property type="entry name" value="Glutathione synthetase ATP-binding domain-like"/>
    <property type="match status" value="1"/>
</dbReference>
<dbReference type="GO" id="GO:0004641">
    <property type="term" value="F:phosphoribosylformylglycinamidine cyclo-ligase activity"/>
    <property type="evidence" value="ECO:0007669"/>
    <property type="project" value="UniProtKB-EC"/>
</dbReference>
<evidence type="ECO:0000256" key="6">
    <source>
        <dbReference type="ARBA" id="ARBA00042242"/>
    </source>
</evidence>
<gene>
    <name evidence="11" type="ORF">P154DRAFT_625777</name>
</gene>
<dbReference type="SMART" id="SM01210">
    <property type="entry name" value="GARS_C"/>
    <property type="match status" value="1"/>
</dbReference>
<dbReference type="GO" id="GO:0006164">
    <property type="term" value="P:purine nucleotide biosynthetic process"/>
    <property type="evidence" value="ECO:0007669"/>
    <property type="project" value="UniProtKB-KW"/>
</dbReference>
<keyword evidence="4" id="KW-0067">ATP-binding</keyword>
<evidence type="ECO:0000256" key="2">
    <source>
        <dbReference type="ARBA" id="ARBA00022741"/>
    </source>
</evidence>
<dbReference type="Pfam" id="PF02844">
    <property type="entry name" value="GARS_N"/>
    <property type="match status" value="1"/>
</dbReference>
<keyword evidence="3" id="KW-0658">Purine biosynthesis</keyword>
<dbReference type="InterPro" id="IPR011054">
    <property type="entry name" value="Rudment_hybrid_motif"/>
</dbReference>
<keyword evidence="1" id="KW-0436">Ligase</keyword>
<dbReference type="Pfam" id="PF01071">
    <property type="entry name" value="GARS_A"/>
    <property type="match status" value="1"/>
</dbReference>
<dbReference type="GO" id="GO:0005524">
    <property type="term" value="F:ATP binding"/>
    <property type="evidence" value="ECO:0007669"/>
    <property type="project" value="UniProtKB-KW"/>
</dbReference>
<comment type="catalytic activity">
    <reaction evidence="8">
        <text>2-formamido-N(1)-(5-O-phospho-beta-D-ribosyl)acetamidine + ATP = 5-amino-1-(5-phospho-beta-D-ribosyl)imidazole + ADP + phosphate + H(+)</text>
        <dbReference type="Rhea" id="RHEA:23032"/>
        <dbReference type="ChEBI" id="CHEBI:15378"/>
        <dbReference type="ChEBI" id="CHEBI:30616"/>
        <dbReference type="ChEBI" id="CHEBI:43474"/>
        <dbReference type="ChEBI" id="CHEBI:137981"/>
        <dbReference type="ChEBI" id="CHEBI:147287"/>
        <dbReference type="ChEBI" id="CHEBI:456216"/>
        <dbReference type="EC" id="6.3.3.1"/>
    </reaction>
</comment>